<dbReference type="PANTHER" id="PTHR30537:SF26">
    <property type="entry name" value="GLYCINE CLEAVAGE SYSTEM TRANSCRIPTIONAL ACTIVATOR"/>
    <property type="match status" value="1"/>
</dbReference>
<dbReference type="OrthoDB" id="7914859at2"/>
<protein>
    <submittedName>
        <fullName evidence="6">DNA-binding transcriptional LysR family regulator</fullName>
    </submittedName>
</protein>
<dbReference type="GO" id="GO:0003700">
    <property type="term" value="F:DNA-binding transcription factor activity"/>
    <property type="evidence" value="ECO:0007669"/>
    <property type="project" value="InterPro"/>
</dbReference>
<dbReference type="Proteomes" id="UP000295097">
    <property type="component" value="Unassembled WGS sequence"/>
</dbReference>
<feature type="domain" description="HTH lysR-type" evidence="5">
    <location>
        <begin position="6"/>
        <end position="63"/>
    </location>
</feature>
<accession>A0A4R3NM28</accession>
<evidence type="ECO:0000256" key="2">
    <source>
        <dbReference type="ARBA" id="ARBA00023015"/>
    </source>
</evidence>
<dbReference type="InterPro" id="IPR000847">
    <property type="entry name" value="LysR_HTH_N"/>
</dbReference>
<dbReference type="InterPro" id="IPR005119">
    <property type="entry name" value="LysR_subst-bd"/>
</dbReference>
<dbReference type="InterPro" id="IPR058163">
    <property type="entry name" value="LysR-type_TF_proteobact-type"/>
</dbReference>
<keyword evidence="7" id="KW-1185">Reference proteome</keyword>
<reference evidence="6 7" key="1">
    <citation type="submission" date="2019-03" db="EMBL/GenBank/DDBJ databases">
        <title>Freshwater and sediment microbial communities from various areas in North America, analyzing microbe dynamics in response to fracking.</title>
        <authorList>
            <person name="Lamendella R."/>
        </authorList>
    </citation>
    <scope>NUCLEOTIDE SEQUENCE [LARGE SCALE GENOMIC DNA]</scope>
    <source>
        <strain evidence="6 7">175.2</strain>
    </source>
</reference>
<dbReference type="FunFam" id="1.10.10.10:FF:000038">
    <property type="entry name" value="Glycine cleavage system transcriptional activator"/>
    <property type="match status" value="1"/>
</dbReference>
<dbReference type="PRINTS" id="PR00039">
    <property type="entry name" value="HTHLYSR"/>
</dbReference>
<dbReference type="RefSeq" id="WP_132312705.1">
    <property type="nucleotide sequence ID" value="NZ_SMAR01000023.1"/>
</dbReference>
<dbReference type="Gene3D" id="1.10.10.10">
    <property type="entry name" value="Winged helix-like DNA-binding domain superfamily/Winged helix DNA-binding domain"/>
    <property type="match status" value="1"/>
</dbReference>
<dbReference type="EMBL" id="SMAR01000023">
    <property type="protein sequence ID" value="TCT36166.1"/>
    <property type="molecule type" value="Genomic_DNA"/>
</dbReference>
<evidence type="ECO:0000259" key="5">
    <source>
        <dbReference type="PROSITE" id="PS50931"/>
    </source>
</evidence>
<evidence type="ECO:0000313" key="7">
    <source>
        <dbReference type="Proteomes" id="UP000295097"/>
    </source>
</evidence>
<dbReference type="PANTHER" id="PTHR30537">
    <property type="entry name" value="HTH-TYPE TRANSCRIPTIONAL REGULATOR"/>
    <property type="match status" value="1"/>
</dbReference>
<dbReference type="Gene3D" id="3.40.190.10">
    <property type="entry name" value="Periplasmic binding protein-like II"/>
    <property type="match status" value="2"/>
</dbReference>
<sequence>MQSDELQLARLRPFEAAARLESFTRAADELGLTQTAISRQIAQLEAELGVRLFERRNRAVFLTDEGRRLGRVVAEALTSIRTEIASIRGSRDPDTVVLRCQLCEAFYWLMPRLAEFHAAHPEIQLQLVSALDPLTEALEPFDIAIQTTGRACGAARLLFTAPDEIFPVCAPSFLDSPDPLPPEAVAHLPLLFHRVTPQDWFDWPDWFAAAGLARPASLRMTAFDSYPLVLQAAVSGQGVALGWKRTVSGMIDEGKLRPVCNLSIERPGELSVFRGSRRSNHASVERLAAWLRAELV</sequence>
<evidence type="ECO:0000256" key="1">
    <source>
        <dbReference type="ARBA" id="ARBA00009437"/>
    </source>
</evidence>
<dbReference type="Pfam" id="PF03466">
    <property type="entry name" value="LysR_substrate"/>
    <property type="match status" value="1"/>
</dbReference>
<evidence type="ECO:0000256" key="4">
    <source>
        <dbReference type="ARBA" id="ARBA00023163"/>
    </source>
</evidence>
<keyword evidence="3 6" id="KW-0238">DNA-binding</keyword>
<dbReference type="SUPFAM" id="SSF46785">
    <property type="entry name" value="Winged helix' DNA-binding domain"/>
    <property type="match status" value="1"/>
</dbReference>
<dbReference type="SUPFAM" id="SSF53850">
    <property type="entry name" value="Periplasmic binding protein-like II"/>
    <property type="match status" value="1"/>
</dbReference>
<dbReference type="Pfam" id="PF00126">
    <property type="entry name" value="HTH_1"/>
    <property type="match status" value="1"/>
</dbReference>
<keyword evidence="4" id="KW-0804">Transcription</keyword>
<evidence type="ECO:0000256" key="3">
    <source>
        <dbReference type="ARBA" id="ARBA00023125"/>
    </source>
</evidence>
<organism evidence="6 7">
    <name type="scientific">Martelella mediterranea</name>
    <dbReference type="NCBI Taxonomy" id="293089"/>
    <lineage>
        <taxon>Bacteria</taxon>
        <taxon>Pseudomonadati</taxon>
        <taxon>Pseudomonadota</taxon>
        <taxon>Alphaproteobacteria</taxon>
        <taxon>Hyphomicrobiales</taxon>
        <taxon>Aurantimonadaceae</taxon>
        <taxon>Martelella</taxon>
    </lineage>
</organism>
<keyword evidence="2" id="KW-0805">Transcription regulation</keyword>
<comment type="similarity">
    <text evidence="1">Belongs to the LysR transcriptional regulatory family.</text>
</comment>
<comment type="caution">
    <text evidence="6">The sequence shown here is derived from an EMBL/GenBank/DDBJ whole genome shotgun (WGS) entry which is preliminary data.</text>
</comment>
<dbReference type="InterPro" id="IPR036388">
    <property type="entry name" value="WH-like_DNA-bd_sf"/>
</dbReference>
<dbReference type="GO" id="GO:0043565">
    <property type="term" value="F:sequence-specific DNA binding"/>
    <property type="evidence" value="ECO:0007669"/>
    <property type="project" value="TreeGrafter"/>
</dbReference>
<dbReference type="GO" id="GO:0006351">
    <property type="term" value="P:DNA-templated transcription"/>
    <property type="evidence" value="ECO:0007669"/>
    <property type="project" value="TreeGrafter"/>
</dbReference>
<name>A0A4R3NM28_9HYPH</name>
<dbReference type="AlphaFoldDB" id="A0A4R3NM28"/>
<dbReference type="PROSITE" id="PS50931">
    <property type="entry name" value="HTH_LYSR"/>
    <property type="match status" value="1"/>
</dbReference>
<evidence type="ECO:0000313" key="6">
    <source>
        <dbReference type="EMBL" id="TCT36166.1"/>
    </source>
</evidence>
<gene>
    <name evidence="6" type="ORF">EDC90_102322</name>
</gene>
<dbReference type="InterPro" id="IPR036390">
    <property type="entry name" value="WH_DNA-bd_sf"/>
</dbReference>
<proteinExistence type="inferred from homology"/>